<keyword evidence="3 13" id="KW-0540">Nuclease</keyword>
<dbReference type="Pfam" id="PF03838">
    <property type="entry name" value="RecU"/>
    <property type="match status" value="1"/>
</dbReference>
<keyword evidence="8 13" id="KW-0460">Magnesium</keyword>
<gene>
    <name evidence="13" type="primary">recU</name>
    <name evidence="15" type="ORF">ABIA69_001148</name>
</gene>
<feature type="binding site" evidence="13">
    <location>
        <position position="123"/>
    </location>
    <ligand>
        <name>Mg(2+)</name>
        <dbReference type="ChEBI" id="CHEBI:18420"/>
    </ligand>
</feature>
<comment type="subcellular location">
    <subcellularLocation>
        <location evidence="1 13">Cytoplasm</location>
    </subcellularLocation>
</comment>
<dbReference type="RefSeq" id="WP_107924236.1">
    <property type="nucleotide sequence ID" value="NZ_JBEPSB010000003.1"/>
</dbReference>
<dbReference type="CDD" id="cd22354">
    <property type="entry name" value="RecU-like"/>
    <property type="match status" value="1"/>
</dbReference>
<dbReference type="EMBL" id="JBEPSB010000003">
    <property type="protein sequence ID" value="MET4560005.1"/>
    <property type="molecule type" value="Genomic_DNA"/>
</dbReference>
<feature type="site" description="Transition state stabilizer" evidence="13">
    <location>
        <position position="106"/>
    </location>
</feature>
<dbReference type="InterPro" id="IPR004612">
    <property type="entry name" value="Resolv_RecU"/>
</dbReference>
<evidence type="ECO:0000256" key="7">
    <source>
        <dbReference type="ARBA" id="ARBA00022801"/>
    </source>
</evidence>
<evidence type="ECO:0000256" key="4">
    <source>
        <dbReference type="ARBA" id="ARBA00022723"/>
    </source>
</evidence>
<evidence type="ECO:0000256" key="10">
    <source>
        <dbReference type="ARBA" id="ARBA00023204"/>
    </source>
</evidence>
<evidence type="ECO:0000256" key="14">
    <source>
        <dbReference type="NCBIfam" id="TIGR00648"/>
    </source>
</evidence>
<feature type="binding site" evidence="13">
    <location>
        <position position="89"/>
    </location>
    <ligand>
        <name>Mg(2+)</name>
        <dbReference type="ChEBI" id="CHEBI:18420"/>
    </ligand>
</feature>
<comment type="similarity">
    <text evidence="11 13">Belongs to the RecU family.</text>
</comment>
<organism evidence="15 16">
    <name type="scientific">Lysinibacillus parviboronicapiens</name>
    <dbReference type="NCBI Taxonomy" id="436516"/>
    <lineage>
        <taxon>Bacteria</taxon>
        <taxon>Bacillati</taxon>
        <taxon>Bacillota</taxon>
        <taxon>Bacilli</taxon>
        <taxon>Bacillales</taxon>
        <taxon>Bacillaceae</taxon>
        <taxon>Lysinibacillus</taxon>
    </lineage>
</organism>
<evidence type="ECO:0000256" key="3">
    <source>
        <dbReference type="ARBA" id="ARBA00022722"/>
    </source>
</evidence>
<keyword evidence="2 13" id="KW-0963">Cytoplasm</keyword>
<dbReference type="NCBIfam" id="NF002581">
    <property type="entry name" value="PRK02234.1-2"/>
    <property type="match status" value="1"/>
</dbReference>
<sequence>MTIRYPNGKLYTPASSVAKAEKQGKTKDFSFSNRGKTLEDEINEANDYYLERRLAIIHKKPVPVQIVKVEYPSRSAAVIKEAYFRTPSTTDYNGVWNGHYIDFDAKETASKTSFPLKNIHTHQMTHMQQVTEQNGVAFIIIRFSAFERYFIVPYEVLQKAWQAMAHGERKSIPFSTIEKEAYEIPTSYYPRIDYLPVLQQLIVAKSHGFESEEIVE</sequence>
<dbReference type="Proteomes" id="UP001549363">
    <property type="component" value="Unassembled WGS sequence"/>
</dbReference>
<evidence type="ECO:0000256" key="8">
    <source>
        <dbReference type="ARBA" id="ARBA00022842"/>
    </source>
</evidence>
<dbReference type="PIRSF" id="PIRSF037785">
    <property type="entry name" value="RecU"/>
    <property type="match status" value="1"/>
</dbReference>
<protein>
    <recommendedName>
        <fullName evidence="12 13">Holliday junction resolvase RecU</fullName>
        <ecNumber evidence="13 14">3.1.21.10</ecNumber>
    </recommendedName>
    <alternativeName>
        <fullName evidence="13">Recombination protein U homolog</fullName>
    </alternativeName>
</protein>
<keyword evidence="9 13" id="KW-0233">DNA recombination</keyword>
<evidence type="ECO:0000256" key="2">
    <source>
        <dbReference type="ARBA" id="ARBA00022490"/>
    </source>
</evidence>
<feature type="binding site" evidence="13">
    <location>
        <position position="104"/>
    </location>
    <ligand>
        <name>Mg(2+)</name>
        <dbReference type="ChEBI" id="CHEBI:18420"/>
    </ligand>
</feature>
<comment type="caution">
    <text evidence="15">The sequence shown here is derived from an EMBL/GenBank/DDBJ whole genome shotgun (WGS) entry which is preliminary data.</text>
</comment>
<comment type="function">
    <text evidence="13">Endonuclease that resolves Holliday junction intermediates in genetic recombination. Cleaves mobile four-strand junctions by introducing symmetrical nicks in paired strands. Promotes annealing of linear ssDNA with homologous dsDNA. Required for DNA repair, homologous recombination and chromosome segregation.</text>
</comment>
<dbReference type="InterPro" id="IPR011335">
    <property type="entry name" value="Restrct_endonuc-II-like"/>
</dbReference>
<evidence type="ECO:0000256" key="9">
    <source>
        <dbReference type="ARBA" id="ARBA00023172"/>
    </source>
</evidence>
<dbReference type="NCBIfam" id="TIGR00648">
    <property type="entry name" value="recU"/>
    <property type="match status" value="1"/>
</dbReference>
<evidence type="ECO:0000256" key="13">
    <source>
        <dbReference type="HAMAP-Rule" id="MF_00130"/>
    </source>
</evidence>
<keyword evidence="10 13" id="KW-0234">DNA repair</keyword>
<comment type="cofactor">
    <cofactor evidence="13">
        <name>Mg(2+)</name>
        <dbReference type="ChEBI" id="CHEBI:18420"/>
    </cofactor>
    <text evidence="13">Binds 1 Mg(2+) ion per subunit.</text>
</comment>
<evidence type="ECO:0000256" key="12">
    <source>
        <dbReference type="ARBA" id="ARBA00029523"/>
    </source>
</evidence>
<keyword evidence="16" id="KW-1185">Reference proteome</keyword>
<keyword evidence="5 13" id="KW-0255">Endonuclease</keyword>
<dbReference type="Gene3D" id="3.40.1350.10">
    <property type="match status" value="1"/>
</dbReference>
<dbReference type="NCBIfam" id="NF002584">
    <property type="entry name" value="PRK02234.1-5"/>
    <property type="match status" value="1"/>
</dbReference>
<evidence type="ECO:0000256" key="5">
    <source>
        <dbReference type="ARBA" id="ARBA00022759"/>
    </source>
</evidence>
<evidence type="ECO:0000313" key="16">
    <source>
        <dbReference type="Proteomes" id="UP001549363"/>
    </source>
</evidence>
<comment type="catalytic activity">
    <reaction evidence="13">
        <text>Endonucleolytic cleavage at a junction such as a reciprocal single-stranded crossover between two homologous DNA duplexes (Holliday junction).</text>
        <dbReference type="EC" id="3.1.21.10"/>
    </reaction>
</comment>
<evidence type="ECO:0000256" key="1">
    <source>
        <dbReference type="ARBA" id="ARBA00004496"/>
    </source>
</evidence>
<proteinExistence type="inferred from homology"/>
<dbReference type="EC" id="3.1.21.10" evidence="13 14"/>
<accession>A0ABV2PGG2</accession>
<keyword evidence="7 13" id="KW-0378">Hydrolase</keyword>
<dbReference type="SUPFAM" id="SSF52980">
    <property type="entry name" value="Restriction endonuclease-like"/>
    <property type="match status" value="1"/>
</dbReference>
<dbReference type="HAMAP" id="MF_00130">
    <property type="entry name" value="RecU"/>
    <property type="match status" value="1"/>
</dbReference>
<reference evidence="15 16" key="1">
    <citation type="submission" date="2024-06" db="EMBL/GenBank/DDBJ databases">
        <title>Sorghum-associated microbial communities from plants grown in Nebraska, USA.</title>
        <authorList>
            <person name="Schachtman D."/>
        </authorList>
    </citation>
    <scope>NUCLEOTIDE SEQUENCE [LARGE SCALE GENOMIC DNA]</scope>
    <source>
        <strain evidence="15 16">736</strain>
    </source>
</reference>
<keyword evidence="4 13" id="KW-0479">Metal-binding</keyword>
<feature type="binding site" evidence="13">
    <location>
        <position position="91"/>
    </location>
    <ligand>
        <name>Mg(2+)</name>
        <dbReference type="ChEBI" id="CHEBI:18420"/>
    </ligand>
</feature>
<evidence type="ECO:0000256" key="11">
    <source>
        <dbReference type="ARBA" id="ARBA00023447"/>
    </source>
</evidence>
<name>A0ABV2PGG2_9BACI</name>
<dbReference type="InterPro" id="IPR011856">
    <property type="entry name" value="tRNA_endonuc-like_dom_sf"/>
</dbReference>
<evidence type="ECO:0000256" key="6">
    <source>
        <dbReference type="ARBA" id="ARBA00022763"/>
    </source>
</evidence>
<keyword evidence="6 13" id="KW-0227">DNA damage</keyword>
<evidence type="ECO:0000313" key="15">
    <source>
        <dbReference type="EMBL" id="MET4560005.1"/>
    </source>
</evidence>